<protein>
    <recommendedName>
        <fullName evidence="2">C-type lectin domain-containing protein</fullName>
    </recommendedName>
</protein>
<evidence type="ECO:0000259" key="2">
    <source>
        <dbReference type="PROSITE" id="PS50041"/>
    </source>
</evidence>
<dbReference type="InterPro" id="IPR016186">
    <property type="entry name" value="C-type_lectin-like/link_sf"/>
</dbReference>
<dbReference type="SUPFAM" id="SSF56436">
    <property type="entry name" value="C-type lectin-like"/>
    <property type="match status" value="1"/>
</dbReference>
<dbReference type="InterPro" id="IPR016187">
    <property type="entry name" value="CTDL_fold"/>
</dbReference>
<dbReference type="PANTHER" id="PTHR22803">
    <property type="entry name" value="MANNOSE, PHOSPHOLIPASE, LECTIN RECEPTOR RELATED"/>
    <property type="match status" value="1"/>
</dbReference>
<dbReference type="PROSITE" id="PS50041">
    <property type="entry name" value="C_TYPE_LECTIN_2"/>
    <property type="match status" value="1"/>
</dbReference>
<evidence type="ECO:0000256" key="1">
    <source>
        <dbReference type="SAM" id="SignalP"/>
    </source>
</evidence>
<keyword evidence="4" id="KW-1185">Reference proteome</keyword>
<name>A0ABP0GW03_CLALP</name>
<dbReference type="InterPro" id="IPR001304">
    <property type="entry name" value="C-type_lectin-like"/>
</dbReference>
<dbReference type="Gene3D" id="3.10.100.10">
    <property type="entry name" value="Mannose-Binding Protein A, subunit A"/>
    <property type="match status" value="1"/>
</dbReference>
<feature type="domain" description="C-type lectin" evidence="2">
    <location>
        <begin position="46"/>
        <end position="163"/>
    </location>
</feature>
<gene>
    <name evidence="3" type="ORF">CVLEPA_LOCUS29107</name>
</gene>
<dbReference type="Pfam" id="PF00059">
    <property type="entry name" value="Lectin_C"/>
    <property type="match status" value="1"/>
</dbReference>
<accession>A0ABP0GW03</accession>
<feature type="chain" id="PRO_5045675071" description="C-type lectin domain-containing protein" evidence="1">
    <location>
        <begin position="19"/>
        <end position="169"/>
    </location>
</feature>
<evidence type="ECO:0000313" key="3">
    <source>
        <dbReference type="EMBL" id="CAK8695901.1"/>
    </source>
</evidence>
<organism evidence="3 4">
    <name type="scientific">Clavelina lepadiformis</name>
    <name type="common">Light-bulb sea squirt</name>
    <name type="synonym">Ascidia lepadiformis</name>
    <dbReference type="NCBI Taxonomy" id="159417"/>
    <lineage>
        <taxon>Eukaryota</taxon>
        <taxon>Metazoa</taxon>
        <taxon>Chordata</taxon>
        <taxon>Tunicata</taxon>
        <taxon>Ascidiacea</taxon>
        <taxon>Aplousobranchia</taxon>
        <taxon>Clavelinidae</taxon>
        <taxon>Clavelina</taxon>
    </lineage>
</organism>
<evidence type="ECO:0000313" key="4">
    <source>
        <dbReference type="Proteomes" id="UP001642483"/>
    </source>
</evidence>
<reference evidence="3 4" key="1">
    <citation type="submission" date="2024-02" db="EMBL/GenBank/DDBJ databases">
        <authorList>
            <person name="Daric V."/>
            <person name="Darras S."/>
        </authorList>
    </citation>
    <scope>NUCLEOTIDE SEQUENCE [LARGE SCALE GENOMIC DNA]</scope>
</reference>
<keyword evidence="1" id="KW-0732">Signal</keyword>
<comment type="caution">
    <text evidence="3">The sequence shown here is derived from an EMBL/GenBank/DDBJ whole genome shotgun (WGS) entry which is preliminary data.</text>
</comment>
<dbReference type="EMBL" id="CAWYQH010000152">
    <property type="protein sequence ID" value="CAK8695901.1"/>
    <property type="molecule type" value="Genomic_DNA"/>
</dbReference>
<dbReference type="CDD" id="cd00037">
    <property type="entry name" value="CLECT"/>
    <property type="match status" value="1"/>
</dbReference>
<feature type="signal peptide" evidence="1">
    <location>
        <begin position="1"/>
        <end position="18"/>
    </location>
</feature>
<dbReference type="Proteomes" id="UP001642483">
    <property type="component" value="Unassembled WGS sequence"/>
</dbReference>
<dbReference type="SMART" id="SM00034">
    <property type="entry name" value="CLECT"/>
    <property type="match status" value="1"/>
</dbReference>
<sequence length="169" mass="19464">MFHQTLILGLILWVNVEGVPRCPPLYIIERCDAASNANNNNNAQPSREYRYQVTATTQSWSASRRACQQLGGDLVVAGAKDFEARKKIFSSIPQGRWYWIGLSDPQHNRRWTWLDQSHGNEHWAANEPNNFHSYNEYCGEVDSSRLYKTNDYSCYANLYGVCEIPVNQQ</sequence>
<proteinExistence type="predicted"/>
<dbReference type="InterPro" id="IPR050111">
    <property type="entry name" value="C-type_lectin/snaclec_domain"/>
</dbReference>